<accession>A0A4Q2UCF7</accession>
<dbReference type="InterPro" id="IPR014349">
    <property type="entry name" value="Rieske_Fe-S_prot"/>
</dbReference>
<sequence>MESNPIITRTDFLKTCGAVCLGTASLSMLLSSCKSVYYAQMPVLKDRAIQVNKKEFESVDKKGAVTMRPFILVEMKGQSHPIYLRRKGTGDEYTAVLMKCTHQGNELNAHDGYLTCPAHGSEYTAEGKVTEGPAEKDLTTYRVTTDEGNIYINIG</sequence>
<dbReference type="PANTHER" id="PTHR10134">
    <property type="entry name" value="CYTOCHROME B-C1 COMPLEX SUBUNIT RIESKE, MITOCHONDRIAL"/>
    <property type="match status" value="1"/>
</dbReference>
<evidence type="ECO:0000313" key="8">
    <source>
        <dbReference type="EMBL" id="RYC66524.1"/>
    </source>
</evidence>
<dbReference type="Pfam" id="PF00355">
    <property type="entry name" value="Rieske"/>
    <property type="match status" value="1"/>
</dbReference>
<gene>
    <name evidence="8" type="ORF">EQG79_29580</name>
</gene>
<organism evidence="8 9">
    <name type="scientific">Spirosoma sordidisoli</name>
    <dbReference type="NCBI Taxonomy" id="2502893"/>
    <lineage>
        <taxon>Bacteria</taxon>
        <taxon>Pseudomonadati</taxon>
        <taxon>Bacteroidota</taxon>
        <taxon>Cytophagia</taxon>
        <taxon>Cytophagales</taxon>
        <taxon>Cytophagaceae</taxon>
        <taxon>Spirosoma</taxon>
    </lineage>
</organism>
<protein>
    <submittedName>
        <fullName evidence="8">Rieske (2Fe-2S) protein</fullName>
    </submittedName>
</protein>
<dbReference type="AlphaFoldDB" id="A0A4Q2UCF7"/>
<evidence type="ECO:0000313" key="9">
    <source>
        <dbReference type="Proteomes" id="UP000290407"/>
    </source>
</evidence>
<comment type="cofactor">
    <cofactor evidence="6">
        <name>[2Fe-2S] cluster</name>
        <dbReference type="ChEBI" id="CHEBI:190135"/>
    </cofactor>
</comment>
<dbReference type="Proteomes" id="UP000290407">
    <property type="component" value="Unassembled WGS sequence"/>
</dbReference>
<dbReference type="GO" id="GO:0051537">
    <property type="term" value="F:2 iron, 2 sulfur cluster binding"/>
    <property type="evidence" value="ECO:0007669"/>
    <property type="project" value="UniProtKB-KW"/>
</dbReference>
<dbReference type="InterPro" id="IPR005805">
    <property type="entry name" value="Rieske_Fe-S_prot_C"/>
</dbReference>
<keyword evidence="4" id="KW-0411">Iron-sulfur</keyword>
<dbReference type="GO" id="GO:0016020">
    <property type="term" value="C:membrane"/>
    <property type="evidence" value="ECO:0007669"/>
    <property type="project" value="InterPro"/>
</dbReference>
<keyword evidence="5" id="KW-1015">Disulfide bond</keyword>
<evidence type="ECO:0000256" key="4">
    <source>
        <dbReference type="ARBA" id="ARBA00023014"/>
    </source>
</evidence>
<keyword evidence="9" id="KW-1185">Reference proteome</keyword>
<dbReference type="InterPro" id="IPR017941">
    <property type="entry name" value="Rieske_2Fe-2S"/>
</dbReference>
<comment type="caution">
    <text evidence="8">The sequence shown here is derived from an EMBL/GenBank/DDBJ whole genome shotgun (WGS) entry which is preliminary data.</text>
</comment>
<evidence type="ECO:0000256" key="1">
    <source>
        <dbReference type="ARBA" id="ARBA00022714"/>
    </source>
</evidence>
<feature type="domain" description="Rieske" evidence="7">
    <location>
        <begin position="59"/>
        <end position="152"/>
    </location>
</feature>
<dbReference type="Gene3D" id="2.102.10.10">
    <property type="entry name" value="Rieske [2Fe-2S] iron-sulphur domain"/>
    <property type="match status" value="1"/>
</dbReference>
<evidence type="ECO:0000259" key="7">
    <source>
        <dbReference type="PROSITE" id="PS51296"/>
    </source>
</evidence>
<evidence type="ECO:0000256" key="5">
    <source>
        <dbReference type="ARBA" id="ARBA00023157"/>
    </source>
</evidence>
<dbReference type="GO" id="GO:0046872">
    <property type="term" value="F:metal ion binding"/>
    <property type="evidence" value="ECO:0007669"/>
    <property type="project" value="UniProtKB-KW"/>
</dbReference>
<evidence type="ECO:0000256" key="2">
    <source>
        <dbReference type="ARBA" id="ARBA00022723"/>
    </source>
</evidence>
<evidence type="ECO:0000256" key="6">
    <source>
        <dbReference type="ARBA" id="ARBA00034078"/>
    </source>
</evidence>
<reference evidence="8 9" key="1">
    <citation type="submission" date="2019-01" db="EMBL/GenBank/DDBJ databases">
        <title>Spirosoma flava sp. nov., a propanil-degrading bacterium isolated from herbicide-contaminated soil.</title>
        <authorList>
            <person name="Zhang L."/>
            <person name="Jiang J.-D."/>
        </authorList>
    </citation>
    <scope>NUCLEOTIDE SEQUENCE [LARGE SCALE GENOMIC DNA]</scope>
    <source>
        <strain evidence="8 9">TY50</strain>
    </source>
</reference>
<dbReference type="EMBL" id="SBLB01000014">
    <property type="protein sequence ID" value="RYC66524.1"/>
    <property type="molecule type" value="Genomic_DNA"/>
</dbReference>
<dbReference type="RefSeq" id="WP_129606711.1">
    <property type="nucleotide sequence ID" value="NZ_SBLB01000014.1"/>
</dbReference>
<proteinExistence type="predicted"/>
<dbReference type="SUPFAM" id="SSF50022">
    <property type="entry name" value="ISP domain"/>
    <property type="match status" value="1"/>
</dbReference>
<name>A0A4Q2UCF7_9BACT</name>
<keyword evidence="3" id="KW-0408">Iron</keyword>
<evidence type="ECO:0000256" key="3">
    <source>
        <dbReference type="ARBA" id="ARBA00023004"/>
    </source>
</evidence>
<dbReference type="CDD" id="cd03467">
    <property type="entry name" value="Rieske"/>
    <property type="match status" value="1"/>
</dbReference>
<keyword evidence="2" id="KW-0479">Metal-binding</keyword>
<dbReference type="PRINTS" id="PR00162">
    <property type="entry name" value="RIESKE"/>
</dbReference>
<dbReference type="PROSITE" id="PS51296">
    <property type="entry name" value="RIESKE"/>
    <property type="match status" value="1"/>
</dbReference>
<dbReference type="InterPro" id="IPR036922">
    <property type="entry name" value="Rieske_2Fe-2S_sf"/>
</dbReference>
<keyword evidence="1" id="KW-0001">2Fe-2S</keyword>